<protein>
    <recommendedName>
        <fullName evidence="1">Reverse transcriptase zinc-binding domain-containing protein</fullName>
    </recommendedName>
</protein>
<dbReference type="Pfam" id="PF13966">
    <property type="entry name" value="zf-RVT"/>
    <property type="match status" value="1"/>
</dbReference>
<keyword evidence="3" id="KW-1185">Reference proteome</keyword>
<organism evidence="2">
    <name type="scientific">Absidia glauca</name>
    <name type="common">Pin mould</name>
    <dbReference type="NCBI Taxonomy" id="4829"/>
    <lineage>
        <taxon>Eukaryota</taxon>
        <taxon>Fungi</taxon>
        <taxon>Fungi incertae sedis</taxon>
        <taxon>Mucoromycota</taxon>
        <taxon>Mucoromycotina</taxon>
        <taxon>Mucoromycetes</taxon>
        <taxon>Mucorales</taxon>
        <taxon>Cunninghamellaceae</taxon>
        <taxon>Absidia</taxon>
    </lineage>
</organism>
<name>A0A163ISM6_ABSGL</name>
<dbReference type="InterPro" id="IPR026960">
    <property type="entry name" value="RVT-Znf"/>
</dbReference>
<dbReference type="EMBL" id="LT550136">
    <property type="protein sequence ID" value="SAL95084.1"/>
    <property type="molecule type" value="Genomic_DNA"/>
</dbReference>
<dbReference type="OrthoDB" id="2273311at2759"/>
<evidence type="ECO:0000313" key="2">
    <source>
        <dbReference type="EMBL" id="SAL95084.1"/>
    </source>
</evidence>
<dbReference type="InParanoid" id="A0A163ISM6"/>
<sequence>MESLHSSSIRSLLLPTHDTGLLFPAPHIARFWKLKLDPAARTTWYKLLVQKVPLQSYLMHIGRASSPNCLLCQQSVEDLHHFWVGCPSKFDSWRQVLRSLYPDLHFTSSIIMTALSSLQPPSSILDRDRFLTILGSTLNRIWLSHWAFKIDHRPFSSQAVAKMSIKIARQILHR</sequence>
<reference evidence="2" key="1">
    <citation type="submission" date="2016-04" db="EMBL/GenBank/DDBJ databases">
        <authorList>
            <person name="Evans L.H."/>
            <person name="Alamgir A."/>
            <person name="Owens N."/>
            <person name="Weber N.D."/>
            <person name="Virtaneva K."/>
            <person name="Barbian K."/>
            <person name="Babar A."/>
            <person name="Rosenke K."/>
        </authorList>
    </citation>
    <scope>NUCLEOTIDE SEQUENCE [LARGE SCALE GENOMIC DNA]</scope>
    <source>
        <strain evidence="2">CBS 101.48</strain>
    </source>
</reference>
<dbReference type="OMA" id="SHAEIRC"/>
<proteinExistence type="predicted"/>
<accession>A0A163ISM6</accession>
<evidence type="ECO:0000313" key="3">
    <source>
        <dbReference type="Proteomes" id="UP000078561"/>
    </source>
</evidence>
<feature type="domain" description="Reverse transcriptase zinc-binding" evidence="1">
    <location>
        <begin position="29"/>
        <end position="93"/>
    </location>
</feature>
<dbReference type="Proteomes" id="UP000078561">
    <property type="component" value="Unassembled WGS sequence"/>
</dbReference>
<dbReference type="AlphaFoldDB" id="A0A163ISM6"/>
<evidence type="ECO:0000259" key="1">
    <source>
        <dbReference type="Pfam" id="PF13966"/>
    </source>
</evidence>
<gene>
    <name evidence="2" type="primary">ABSGL_00383.1 scaffold 492</name>
</gene>